<keyword evidence="6 8" id="KW-1133">Transmembrane helix</keyword>
<protein>
    <submittedName>
        <fullName evidence="10">Glycosyltransferase</fullName>
    </submittedName>
</protein>
<feature type="transmembrane region" description="Helical" evidence="8">
    <location>
        <begin position="277"/>
        <end position="300"/>
    </location>
</feature>
<dbReference type="Pfam" id="PF00535">
    <property type="entry name" value="Glycos_transf_2"/>
    <property type="match status" value="1"/>
</dbReference>
<dbReference type="GO" id="GO:0009103">
    <property type="term" value="P:lipopolysaccharide biosynthetic process"/>
    <property type="evidence" value="ECO:0007669"/>
    <property type="project" value="UniProtKB-KW"/>
</dbReference>
<reference evidence="10" key="1">
    <citation type="submission" date="2018-08" db="EMBL/GenBank/DDBJ databases">
        <title>Murine metabolic-syndrome-specific gut microbial biobank.</title>
        <authorList>
            <person name="Liu C."/>
        </authorList>
    </citation>
    <scope>NUCLEOTIDE SEQUENCE [LARGE SCALE GENOMIC DNA]</scope>
    <source>
        <strain evidence="10">Z82</strain>
    </source>
</reference>
<keyword evidence="7 8" id="KW-0472">Membrane</keyword>
<evidence type="ECO:0000256" key="2">
    <source>
        <dbReference type="ARBA" id="ARBA00022676"/>
    </source>
</evidence>
<evidence type="ECO:0000256" key="8">
    <source>
        <dbReference type="SAM" id="Phobius"/>
    </source>
</evidence>
<evidence type="ECO:0000313" key="10">
    <source>
        <dbReference type="EMBL" id="NBI34413.1"/>
    </source>
</evidence>
<keyword evidence="1" id="KW-1003">Cell membrane</keyword>
<dbReference type="SUPFAM" id="SSF53448">
    <property type="entry name" value="Nucleotide-diphospho-sugar transferases"/>
    <property type="match status" value="1"/>
</dbReference>
<dbReference type="GO" id="GO:0005886">
    <property type="term" value="C:plasma membrane"/>
    <property type="evidence" value="ECO:0007669"/>
    <property type="project" value="TreeGrafter"/>
</dbReference>
<gene>
    <name evidence="10" type="ORF">D1639_05080</name>
</gene>
<feature type="transmembrane region" description="Helical" evidence="8">
    <location>
        <begin position="249"/>
        <end position="271"/>
    </location>
</feature>
<evidence type="ECO:0000256" key="4">
    <source>
        <dbReference type="ARBA" id="ARBA00022692"/>
    </source>
</evidence>
<sequence>MGWPSVNATASIDQAPVSRNRPEVSFVIPCYRSERTVMSVVAEIERTAQEAGLGAFEVVCVVDGSPDNVFAVLAEAARLRPWLRVVEFGRNFGQTNARMAGYRMAQGRLIVTLDDDGQCPVDQTPKLLAALNEGADLAVAEYGRKHQSGFKNLGSAVNTWMARKVIGLPEDFTMSNFFAFDRMVLRHVVSYEGPYPYLSGLLFQATDRVALVPMSDRPRMEGTTGYTLKKLLRVWMNGFTNFSIAPLRIAFAAGGLFALLFAAFLIAGVALGSGLLLLAALVAASTGALCAVAGMVGEYVGRVFMTLNRMPQYVVRTVVNAPKGDADPHPTPNERPL</sequence>
<keyword evidence="5" id="KW-0448">Lipopolysaccharide biosynthesis</keyword>
<dbReference type="InterPro" id="IPR050256">
    <property type="entry name" value="Glycosyltransferase_2"/>
</dbReference>
<keyword evidence="2" id="KW-0328">Glycosyltransferase</keyword>
<evidence type="ECO:0000259" key="9">
    <source>
        <dbReference type="Pfam" id="PF00535"/>
    </source>
</evidence>
<comment type="caution">
    <text evidence="10">The sequence shown here is derived from an EMBL/GenBank/DDBJ whole genome shotgun (WGS) entry which is preliminary data.</text>
</comment>
<keyword evidence="4 8" id="KW-0812">Transmembrane</keyword>
<dbReference type="GO" id="GO:0099621">
    <property type="term" value="F:undecaprenyl-phosphate 4-deoxy-4-formamido-L-arabinose transferase activity"/>
    <property type="evidence" value="ECO:0007669"/>
    <property type="project" value="TreeGrafter"/>
</dbReference>
<feature type="domain" description="Glycosyltransferase 2-like" evidence="9">
    <location>
        <begin position="25"/>
        <end position="164"/>
    </location>
</feature>
<evidence type="ECO:0000256" key="3">
    <source>
        <dbReference type="ARBA" id="ARBA00022679"/>
    </source>
</evidence>
<dbReference type="PANTHER" id="PTHR48090:SF3">
    <property type="entry name" value="UNDECAPRENYL-PHOSPHATE 4-DEOXY-4-FORMAMIDO-L-ARABINOSE TRANSFERASE"/>
    <property type="match status" value="1"/>
</dbReference>
<dbReference type="InterPro" id="IPR001173">
    <property type="entry name" value="Glyco_trans_2-like"/>
</dbReference>
<dbReference type="InterPro" id="IPR029044">
    <property type="entry name" value="Nucleotide-diphossugar_trans"/>
</dbReference>
<keyword evidence="3 10" id="KW-0808">Transferase</keyword>
<dbReference type="EMBL" id="QWKH01000026">
    <property type="protein sequence ID" value="NBI34413.1"/>
    <property type="molecule type" value="Genomic_DNA"/>
</dbReference>
<dbReference type="Gene3D" id="3.90.550.10">
    <property type="entry name" value="Spore Coat Polysaccharide Biosynthesis Protein SpsA, Chain A"/>
    <property type="match status" value="1"/>
</dbReference>
<evidence type="ECO:0000256" key="7">
    <source>
        <dbReference type="ARBA" id="ARBA00023136"/>
    </source>
</evidence>
<evidence type="ECO:0000256" key="6">
    <source>
        <dbReference type="ARBA" id="ARBA00022989"/>
    </source>
</evidence>
<proteinExistence type="predicted"/>
<organism evidence="10">
    <name type="scientific">Muribaculaceae bacterium Z82</name>
    <dbReference type="NCBI Taxonomy" id="2304548"/>
    <lineage>
        <taxon>Bacteria</taxon>
        <taxon>Pseudomonadati</taxon>
        <taxon>Bacteroidota</taxon>
        <taxon>Bacteroidia</taxon>
        <taxon>Bacteroidales</taxon>
        <taxon>Muribaculaceae</taxon>
    </lineage>
</organism>
<dbReference type="AlphaFoldDB" id="A0A7C9KB05"/>
<dbReference type="PANTHER" id="PTHR48090">
    <property type="entry name" value="UNDECAPRENYL-PHOSPHATE 4-DEOXY-4-FORMAMIDO-L-ARABINOSE TRANSFERASE-RELATED"/>
    <property type="match status" value="1"/>
</dbReference>
<name>A0A7C9KB05_9BACT</name>
<evidence type="ECO:0000256" key="5">
    <source>
        <dbReference type="ARBA" id="ARBA00022985"/>
    </source>
</evidence>
<accession>A0A7C9KB05</accession>
<evidence type="ECO:0000256" key="1">
    <source>
        <dbReference type="ARBA" id="ARBA00022475"/>
    </source>
</evidence>